<reference evidence="2 3" key="1">
    <citation type="journal article" date="2021" name="Elife">
        <title>Chloroplast acquisition without the gene transfer in kleptoplastic sea slugs, Plakobranchus ocellatus.</title>
        <authorList>
            <person name="Maeda T."/>
            <person name="Takahashi S."/>
            <person name="Yoshida T."/>
            <person name="Shimamura S."/>
            <person name="Takaki Y."/>
            <person name="Nagai Y."/>
            <person name="Toyoda A."/>
            <person name="Suzuki Y."/>
            <person name="Arimoto A."/>
            <person name="Ishii H."/>
            <person name="Satoh N."/>
            <person name="Nishiyama T."/>
            <person name="Hasebe M."/>
            <person name="Maruyama T."/>
            <person name="Minagawa J."/>
            <person name="Obokata J."/>
            <person name="Shigenobu S."/>
        </authorList>
    </citation>
    <scope>NUCLEOTIDE SEQUENCE [LARGE SCALE GENOMIC DNA]</scope>
</reference>
<name>A0AAV4G572_9GAST</name>
<keyword evidence="2" id="KW-0012">Acyltransferase</keyword>
<keyword evidence="3" id="KW-1185">Reference proteome</keyword>
<dbReference type="Proteomes" id="UP000762676">
    <property type="component" value="Unassembled WGS sequence"/>
</dbReference>
<dbReference type="EMBL" id="BMAT01004790">
    <property type="protein sequence ID" value="GFR80698.1"/>
    <property type="molecule type" value="Genomic_DNA"/>
</dbReference>
<dbReference type="GO" id="GO:0016746">
    <property type="term" value="F:acyltransferase activity"/>
    <property type="evidence" value="ECO:0007669"/>
    <property type="project" value="UniProtKB-KW"/>
</dbReference>
<evidence type="ECO:0000313" key="2">
    <source>
        <dbReference type="EMBL" id="GFR80698.1"/>
    </source>
</evidence>
<dbReference type="AlphaFoldDB" id="A0AAV4G572"/>
<evidence type="ECO:0000313" key="3">
    <source>
        <dbReference type="Proteomes" id="UP000762676"/>
    </source>
</evidence>
<keyword evidence="2" id="KW-0808">Transferase</keyword>
<feature type="domain" description="SGNH" evidence="1">
    <location>
        <begin position="40"/>
        <end position="276"/>
    </location>
</feature>
<gene>
    <name evidence="2" type="ORF">ElyMa_002322200</name>
</gene>
<comment type="caution">
    <text evidence="2">The sequence shown here is derived from an EMBL/GenBank/DDBJ whole genome shotgun (WGS) entry which is preliminary data.</text>
</comment>
<accession>A0AAV4G572</accession>
<organism evidence="2 3">
    <name type="scientific">Elysia marginata</name>
    <dbReference type="NCBI Taxonomy" id="1093978"/>
    <lineage>
        <taxon>Eukaryota</taxon>
        <taxon>Metazoa</taxon>
        <taxon>Spiralia</taxon>
        <taxon>Lophotrochozoa</taxon>
        <taxon>Mollusca</taxon>
        <taxon>Gastropoda</taxon>
        <taxon>Heterobranchia</taxon>
        <taxon>Euthyneura</taxon>
        <taxon>Panpulmonata</taxon>
        <taxon>Sacoglossa</taxon>
        <taxon>Placobranchoidea</taxon>
        <taxon>Plakobranchidae</taxon>
        <taxon>Elysia</taxon>
    </lineage>
</organism>
<protein>
    <submittedName>
        <fullName evidence="2">Acyltransferase family protein</fullName>
    </submittedName>
</protein>
<dbReference type="Pfam" id="PF19040">
    <property type="entry name" value="SGNH"/>
    <property type="match status" value="1"/>
</dbReference>
<sequence length="283" mass="32674">MKQFYEVFSKPEFRKLEDSIHKGVHIDGYSISQCNFRTPATACRFGDESWVLVGDSYAGVFHNALKEILEQQGRGLIVLTGEQDPFVSSDIWFGNVPSTPRMNKLRWEFIRQFKHPKTFLIVSNYYAFNHPKKKVPSKNALRDEAIEATKIRPDIAWQSYADNINKLIDLGHTVYVVYHIPLPDINVTIEFFKQLKSLKCLYPKFENQYHTGHCKRAHEYAKKLDSYLKDRPGLHKIYPTEVLCKNGQTRIIGPTGGLYHGGGHLSYFGAKMVLEELIFNNKK</sequence>
<evidence type="ECO:0000259" key="1">
    <source>
        <dbReference type="Pfam" id="PF19040"/>
    </source>
</evidence>
<proteinExistence type="predicted"/>
<dbReference type="InterPro" id="IPR043968">
    <property type="entry name" value="SGNH"/>
</dbReference>